<dbReference type="SUPFAM" id="SSF56059">
    <property type="entry name" value="Glutathione synthetase ATP-binding domain-like"/>
    <property type="match status" value="1"/>
</dbReference>
<evidence type="ECO:0000256" key="1">
    <source>
        <dbReference type="ARBA" id="ARBA00022598"/>
    </source>
</evidence>
<dbReference type="GO" id="GO:0004070">
    <property type="term" value="F:aspartate carbamoyltransferase activity"/>
    <property type="evidence" value="ECO:0007669"/>
    <property type="project" value="TreeGrafter"/>
</dbReference>
<keyword evidence="3" id="KW-0067">ATP-binding</keyword>
<keyword evidence="6" id="KW-1185">Reference proteome</keyword>
<evidence type="ECO:0000256" key="2">
    <source>
        <dbReference type="ARBA" id="ARBA00022741"/>
    </source>
</evidence>
<dbReference type="PANTHER" id="PTHR11405:SF5">
    <property type="entry name" value="CAD PROTEIN"/>
    <property type="match status" value="1"/>
</dbReference>
<dbReference type="GO" id="GO:0006228">
    <property type="term" value="P:UTP biosynthetic process"/>
    <property type="evidence" value="ECO:0007669"/>
    <property type="project" value="TreeGrafter"/>
</dbReference>
<dbReference type="InterPro" id="IPR013815">
    <property type="entry name" value="ATP_grasp_subdomain_1"/>
</dbReference>
<proteinExistence type="predicted"/>
<feature type="domain" description="Carbamoyl phosphate synthase ATP-binding" evidence="4">
    <location>
        <begin position="54"/>
        <end position="109"/>
    </location>
</feature>
<dbReference type="AlphaFoldDB" id="A0A0L6UNL9"/>
<comment type="caution">
    <text evidence="5">The sequence shown here is derived from an EMBL/GenBank/DDBJ whole genome shotgun (WGS) entry which is preliminary data.</text>
</comment>
<evidence type="ECO:0000313" key="6">
    <source>
        <dbReference type="Proteomes" id="UP000037035"/>
    </source>
</evidence>
<sequence length="124" mass="14379">MRGVKRLDTWDHSKWISGQQEGMYQDVWCTTFVYKIGLTKVFFKSGVLAELEERQNHLYTREIGYLVIVRAAYALSGLESSFANNDEEIRELCNRAFAISSQVLIERSMVWIQWKAETYDGGLS</sequence>
<dbReference type="GO" id="GO:0006207">
    <property type="term" value="P:'de novo' pyrimidine nucleobase biosynthetic process"/>
    <property type="evidence" value="ECO:0007669"/>
    <property type="project" value="TreeGrafter"/>
</dbReference>
<dbReference type="VEuPathDB" id="FungiDB:VP01_457g12"/>
<dbReference type="PANTHER" id="PTHR11405">
    <property type="entry name" value="CARBAMOYLTRANSFERASE FAMILY MEMBER"/>
    <property type="match status" value="1"/>
</dbReference>
<protein>
    <recommendedName>
        <fullName evidence="4">Carbamoyl phosphate synthase ATP-binding domain-containing protein</fullName>
    </recommendedName>
</protein>
<evidence type="ECO:0000313" key="5">
    <source>
        <dbReference type="EMBL" id="KNZ50143.1"/>
    </source>
</evidence>
<dbReference type="InterPro" id="IPR005479">
    <property type="entry name" value="CPAse_ATP-bd"/>
</dbReference>
<evidence type="ECO:0000256" key="3">
    <source>
        <dbReference type="ARBA" id="ARBA00022840"/>
    </source>
</evidence>
<dbReference type="GO" id="GO:0004151">
    <property type="term" value="F:dihydroorotase activity"/>
    <property type="evidence" value="ECO:0007669"/>
    <property type="project" value="TreeGrafter"/>
</dbReference>
<dbReference type="Gene3D" id="3.30.1490.20">
    <property type="entry name" value="ATP-grasp fold, A domain"/>
    <property type="match status" value="1"/>
</dbReference>
<dbReference type="GO" id="GO:0005829">
    <property type="term" value="C:cytosol"/>
    <property type="evidence" value="ECO:0007669"/>
    <property type="project" value="TreeGrafter"/>
</dbReference>
<name>A0A0L6UNL9_9BASI</name>
<evidence type="ECO:0000259" key="4">
    <source>
        <dbReference type="Pfam" id="PF02786"/>
    </source>
</evidence>
<dbReference type="GO" id="GO:0006541">
    <property type="term" value="P:glutamine metabolic process"/>
    <property type="evidence" value="ECO:0007669"/>
    <property type="project" value="TreeGrafter"/>
</dbReference>
<dbReference type="GO" id="GO:0004088">
    <property type="term" value="F:carbamoyl-phosphate synthase (glutamine-hydrolyzing) activity"/>
    <property type="evidence" value="ECO:0007669"/>
    <property type="project" value="TreeGrafter"/>
</dbReference>
<dbReference type="GO" id="GO:0005524">
    <property type="term" value="F:ATP binding"/>
    <property type="evidence" value="ECO:0007669"/>
    <property type="project" value="UniProtKB-KW"/>
</dbReference>
<dbReference type="GO" id="GO:0019240">
    <property type="term" value="P:citrulline biosynthetic process"/>
    <property type="evidence" value="ECO:0007669"/>
    <property type="project" value="TreeGrafter"/>
</dbReference>
<dbReference type="Pfam" id="PF02786">
    <property type="entry name" value="CPSase_L_D2"/>
    <property type="match status" value="1"/>
</dbReference>
<keyword evidence="2" id="KW-0547">Nucleotide-binding</keyword>
<accession>A0A0L6UNL9</accession>
<keyword evidence="1" id="KW-0436">Ligase</keyword>
<dbReference type="EMBL" id="LAVV01009701">
    <property type="protein sequence ID" value="KNZ50143.1"/>
    <property type="molecule type" value="Genomic_DNA"/>
</dbReference>
<dbReference type="Gene3D" id="3.30.70.1590">
    <property type="match status" value="1"/>
</dbReference>
<dbReference type="OrthoDB" id="1924069at2759"/>
<dbReference type="STRING" id="27349.A0A0L6UNL9"/>
<dbReference type="Proteomes" id="UP000037035">
    <property type="component" value="Unassembled WGS sequence"/>
</dbReference>
<reference evidence="5 6" key="1">
    <citation type="submission" date="2015-08" db="EMBL/GenBank/DDBJ databases">
        <title>Next Generation Sequencing and Analysis of the Genome of Puccinia sorghi L Schw, the Causal Agent of Maize Common Rust.</title>
        <authorList>
            <person name="Rochi L."/>
            <person name="Burguener G."/>
            <person name="Darino M."/>
            <person name="Turjanski A."/>
            <person name="Kreff E."/>
            <person name="Dieguez M.J."/>
            <person name="Sacco F."/>
        </authorList>
    </citation>
    <scope>NUCLEOTIDE SEQUENCE [LARGE SCALE GENOMIC DNA]</scope>
    <source>
        <strain evidence="5 6">RO10H11247</strain>
    </source>
</reference>
<gene>
    <name evidence="5" type="ORF">VP01_457g12</name>
</gene>
<organism evidence="5 6">
    <name type="scientific">Puccinia sorghi</name>
    <dbReference type="NCBI Taxonomy" id="27349"/>
    <lineage>
        <taxon>Eukaryota</taxon>
        <taxon>Fungi</taxon>
        <taxon>Dikarya</taxon>
        <taxon>Basidiomycota</taxon>
        <taxon>Pucciniomycotina</taxon>
        <taxon>Pucciniomycetes</taxon>
        <taxon>Pucciniales</taxon>
        <taxon>Pucciniaceae</taxon>
        <taxon>Puccinia</taxon>
    </lineage>
</organism>